<dbReference type="Proteomes" id="UP001501581">
    <property type="component" value="Unassembled WGS sequence"/>
</dbReference>
<dbReference type="InterPro" id="IPR019587">
    <property type="entry name" value="Polyketide_cyclase/dehydratase"/>
</dbReference>
<comment type="caution">
    <text evidence="1">The sequence shown here is derived from an EMBL/GenBank/DDBJ whole genome shotgun (WGS) entry which is preliminary data.</text>
</comment>
<sequence length="145" mass="15067">MGQVTATAEATISAAPEQVVAALADYTTVRPAILTRHYTDYAVQEGGTGAGTVVAWKLHATEKRTRDVVADVLATSTSITESDRNSSMVTTYQVTPSGAGSKVVVTTTWTGASGIGGFFERTFAPKGLRAIHTELLANLAAHLGA</sequence>
<gene>
    <name evidence="1" type="ORF">GCM10009668_22770</name>
</gene>
<name>A0ABN1TUD9_9ACTN</name>
<accession>A0ABN1TUD9</accession>
<dbReference type="RefSeq" id="WP_343994448.1">
    <property type="nucleotide sequence ID" value="NZ_BAAALG010000009.1"/>
</dbReference>
<proteinExistence type="predicted"/>
<protein>
    <submittedName>
        <fullName evidence="1">SRPBCC family protein</fullName>
    </submittedName>
</protein>
<dbReference type="EMBL" id="BAAALG010000009">
    <property type="protein sequence ID" value="GAA1103403.1"/>
    <property type="molecule type" value="Genomic_DNA"/>
</dbReference>
<dbReference type="InterPro" id="IPR014488">
    <property type="entry name" value="UCP017371"/>
</dbReference>
<dbReference type="Pfam" id="PF10604">
    <property type="entry name" value="Polyketide_cyc2"/>
    <property type="match status" value="1"/>
</dbReference>
<reference evidence="1 2" key="1">
    <citation type="journal article" date="2019" name="Int. J. Syst. Evol. Microbiol.">
        <title>The Global Catalogue of Microorganisms (GCM) 10K type strain sequencing project: providing services to taxonomists for standard genome sequencing and annotation.</title>
        <authorList>
            <consortium name="The Broad Institute Genomics Platform"/>
            <consortium name="The Broad Institute Genome Sequencing Center for Infectious Disease"/>
            <person name="Wu L."/>
            <person name="Ma J."/>
        </authorList>
    </citation>
    <scope>NUCLEOTIDE SEQUENCE [LARGE SCALE GENOMIC DNA]</scope>
    <source>
        <strain evidence="1 2">JCM 13008</strain>
    </source>
</reference>
<organism evidence="1 2">
    <name type="scientific">Nocardioides dubius</name>
    <dbReference type="NCBI Taxonomy" id="317019"/>
    <lineage>
        <taxon>Bacteria</taxon>
        <taxon>Bacillati</taxon>
        <taxon>Actinomycetota</taxon>
        <taxon>Actinomycetes</taxon>
        <taxon>Propionibacteriales</taxon>
        <taxon>Nocardioidaceae</taxon>
        <taxon>Nocardioides</taxon>
    </lineage>
</organism>
<dbReference type="PIRSF" id="PIRSF017371">
    <property type="entry name" value="UCP017371"/>
    <property type="match status" value="1"/>
</dbReference>
<dbReference type="Gene3D" id="3.30.530.20">
    <property type="match status" value="1"/>
</dbReference>
<keyword evidence="2" id="KW-1185">Reference proteome</keyword>
<evidence type="ECO:0000313" key="2">
    <source>
        <dbReference type="Proteomes" id="UP001501581"/>
    </source>
</evidence>
<dbReference type="SUPFAM" id="SSF55961">
    <property type="entry name" value="Bet v1-like"/>
    <property type="match status" value="1"/>
</dbReference>
<dbReference type="InterPro" id="IPR023393">
    <property type="entry name" value="START-like_dom_sf"/>
</dbReference>
<evidence type="ECO:0000313" key="1">
    <source>
        <dbReference type="EMBL" id="GAA1103403.1"/>
    </source>
</evidence>